<keyword evidence="4 10" id="KW-0808">Transferase</keyword>
<dbReference type="Proteomes" id="UP000254737">
    <property type="component" value="Unassembled WGS sequence"/>
</dbReference>
<keyword evidence="5" id="KW-0949">S-adenosyl-L-methionine</keyword>
<evidence type="ECO:0000259" key="8">
    <source>
        <dbReference type="Pfam" id="PF02384"/>
    </source>
</evidence>
<reference evidence="10 11" key="1">
    <citation type="submission" date="2018-06" db="EMBL/GenBank/DDBJ databases">
        <authorList>
            <consortium name="Pathogen Informatics"/>
            <person name="Doyle S."/>
        </authorList>
    </citation>
    <scope>NUCLEOTIDE SEQUENCE [LARGE SCALE GENOMIC DNA]</scope>
    <source>
        <strain evidence="10 11">NCTC13456</strain>
    </source>
</reference>
<proteinExistence type="inferred from homology"/>
<feature type="domain" description="DNA methylase adenine-specific" evidence="8">
    <location>
        <begin position="2"/>
        <end position="183"/>
    </location>
</feature>
<dbReference type="GO" id="GO:0008170">
    <property type="term" value="F:N-methyltransferase activity"/>
    <property type="evidence" value="ECO:0007669"/>
    <property type="project" value="InterPro"/>
</dbReference>
<dbReference type="GO" id="GO:0003677">
    <property type="term" value="F:DNA binding"/>
    <property type="evidence" value="ECO:0007669"/>
    <property type="project" value="InterPro"/>
</dbReference>
<reference evidence="9 12" key="2">
    <citation type="submission" date="2018-10" db="EMBL/GenBank/DDBJ databases">
        <title>Transmission dynamics of multidrug resistant bacteria on intensive care unit surfaces.</title>
        <authorList>
            <person name="D'Souza A.W."/>
            <person name="Potter R.F."/>
            <person name="Wallace M."/>
            <person name="Shupe A."/>
            <person name="Patel S."/>
            <person name="Sun S."/>
            <person name="Gul D."/>
            <person name="Kwon J.H."/>
            <person name="Andleeb S."/>
            <person name="Burnham C.-A.D."/>
            <person name="Dantas G."/>
        </authorList>
    </citation>
    <scope>NUCLEOTIDE SEQUENCE [LARGE SCALE GENOMIC DNA]</scope>
    <source>
        <strain evidence="9 12">WF_348</strain>
    </source>
</reference>
<keyword evidence="6" id="KW-0680">Restriction system</keyword>
<evidence type="ECO:0000313" key="12">
    <source>
        <dbReference type="Proteomes" id="UP000267844"/>
    </source>
</evidence>
<evidence type="ECO:0000313" key="11">
    <source>
        <dbReference type="Proteomes" id="UP000254737"/>
    </source>
</evidence>
<dbReference type="Gene3D" id="3.40.50.150">
    <property type="entry name" value="Vaccinia Virus protein VP39"/>
    <property type="match status" value="1"/>
</dbReference>
<protein>
    <recommendedName>
        <fullName evidence="2">site-specific DNA-methyltransferase (adenine-specific)</fullName>
        <ecNumber evidence="2">2.1.1.72</ecNumber>
    </recommendedName>
</protein>
<name>A0A376FXK1_9FLAO</name>
<evidence type="ECO:0000256" key="7">
    <source>
        <dbReference type="ARBA" id="ARBA00047942"/>
    </source>
</evidence>
<dbReference type="InterPro" id="IPR051537">
    <property type="entry name" value="DNA_Adenine_Mtase"/>
</dbReference>
<dbReference type="InterPro" id="IPR029063">
    <property type="entry name" value="SAM-dependent_MTases_sf"/>
</dbReference>
<dbReference type="Pfam" id="PF02384">
    <property type="entry name" value="N6_Mtase"/>
    <property type="match status" value="1"/>
</dbReference>
<dbReference type="Proteomes" id="UP000267844">
    <property type="component" value="Unassembled WGS sequence"/>
</dbReference>
<evidence type="ECO:0000313" key="10">
    <source>
        <dbReference type="EMBL" id="STD53069.1"/>
    </source>
</evidence>
<dbReference type="EMBL" id="UFXS01000001">
    <property type="protein sequence ID" value="STD53069.1"/>
    <property type="molecule type" value="Genomic_DNA"/>
</dbReference>
<evidence type="ECO:0000256" key="1">
    <source>
        <dbReference type="ARBA" id="ARBA00006594"/>
    </source>
</evidence>
<accession>A0A376FXK1</accession>
<dbReference type="REBASE" id="429808">
    <property type="entry name" value="M.Efa13456ORF284P"/>
</dbReference>
<dbReference type="PANTHER" id="PTHR42933">
    <property type="entry name" value="SLR6095 PROTEIN"/>
    <property type="match status" value="1"/>
</dbReference>
<dbReference type="RefSeq" id="WP_114998235.1">
    <property type="nucleotide sequence ID" value="NZ_RHPN01000002.1"/>
</dbReference>
<dbReference type="SUPFAM" id="SSF53335">
    <property type="entry name" value="S-adenosyl-L-methionine-dependent methyltransferases"/>
    <property type="match status" value="1"/>
</dbReference>
<comment type="similarity">
    <text evidence="1">Belongs to the N(4)/N(6)-methyltransferase family.</text>
</comment>
<comment type="catalytic activity">
    <reaction evidence="7">
        <text>a 2'-deoxyadenosine in DNA + S-adenosyl-L-methionine = an N(6)-methyl-2'-deoxyadenosine in DNA + S-adenosyl-L-homocysteine + H(+)</text>
        <dbReference type="Rhea" id="RHEA:15197"/>
        <dbReference type="Rhea" id="RHEA-COMP:12418"/>
        <dbReference type="Rhea" id="RHEA-COMP:12419"/>
        <dbReference type="ChEBI" id="CHEBI:15378"/>
        <dbReference type="ChEBI" id="CHEBI:57856"/>
        <dbReference type="ChEBI" id="CHEBI:59789"/>
        <dbReference type="ChEBI" id="CHEBI:90615"/>
        <dbReference type="ChEBI" id="CHEBI:90616"/>
        <dbReference type="EC" id="2.1.1.72"/>
    </reaction>
</comment>
<sequence>MKTIIANPPFSIPWEADNELLKDVRFSEYGRLAPKSKADYAFIQDMIHQLDEKGIMAVVLPHGVLFRGSSEGHIRRYLIEKKNYLDAVIGLPANLFFGTSIPTCVLVFKKNRKSNDGILFIDASKEFEKQKNKNNLTNENIAKITDTFSQRETVEKYSYLASLKEVEDNDYNLNIPRYVDSFEPEPEIDIDQVMKSIDDLYAERQKLDIEIDGYFRELGLK</sequence>
<dbReference type="PRINTS" id="PR00507">
    <property type="entry name" value="N12N6MTFRASE"/>
</dbReference>
<dbReference type="GO" id="GO:0032259">
    <property type="term" value="P:methylation"/>
    <property type="evidence" value="ECO:0007669"/>
    <property type="project" value="UniProtKB-KW"/>
</dbReference>
<dbReference type="EC" id="2.1.1.72" evidence="2"/>
<evidence type="ECO:0000256" key="4">
    <source>
        <dbReference type="ARBA" id="ARBA00022679"/>
    </source>
</evidence>
<keyword evidence="3 10" id="KW-0489">Methyltransferase</keyword>
<evidence type="ECO:0000256" key="5">
    <source>
        <dbReference type="ARBA" id="ARBA00022691"/>
    </source>
</evidence>
<evidence type="ECO:0000256" key="6">
    <source>
        <dbReference type="ARBA" id="ARBA00022747"/>
    </source>
</evidence>
<evidence type="ECO:0000256" key="3">
    <source>
        <dbReference type="ARBA" id="ARBA00022603"/>
    </source>
</evidence>
<gene>
    <name evidence="10" type="primary">hsdM_1</name>
    <name evidence="9" type="ORF">EGI89_02140</name>
    <name evidence="10" type="ORF">NCTC13456_00287</name>
</gene>
<evidence type="ECO:0000256" key="2">
    <source>
        <dbReference type="ARBA" id="ARBA00011900"/>
    </source>
</evidence>
<dbReference type="InterPro" id="IPR003356">
    <property type="entry name" value="DNA_methylase_A-5"/>
</dbReference>
<dbReference type="PANTHER" id="PTHR42933:SF1">
    <property type="entry name" value="SITE-SPECIFIC DNA-METHYLTRANSFERASE (ADENINE-SPECIFIC)"/>
    <property type="match status" value="1"/>
</dbReference>
<evidence type="ECO:0000313" key="9">
    <source>
        <dbReference type="EMBL" id="RRT94189.1"/>
    </source>
</evidence>
<dbReference type="EMBL" id="RHPO01000002">
    <property type="protein sequence ID" value="RRT94189.1"/>
    <property type="molecule type" value="Genomic_DNA"/>
</dbReference>
<dbReference type="GO" id="GO:0009307">
    <property type="term" value="P:DNA restriction-modification system"/>
    <property type="evidence" value="ECO:0007669"/>
    <property type="project" value="UniProtKB-KW"/>
</dbReference>
<dbReference type="GO" id="GO:0009007">
    <property type="term" value="F:site-specific DNA-methyltransferase (adenine-specific) activity"/>
    <property type="evidence" value="ECO:0007669"/>
    <property type="project" value="UniProtKB-EC"/>
</dbReference>
<dbReference type="AlphaFoldDB" id="A0A376FXK1"/>
<organism evidence="10 11">
    <name type="scientific">Empedobacter falsenii</name>
    <dbReference type="NCBI Taxonomy" id="343874"/>
    <lineage>
        <taxon>Bacteria</taxon>
        <taxon>Pseudomonadati</taxon>
        <taxon>Bacteroidota</taxon>
        <taxon>Flavobacteriia</taxon>
        <taxon>Flavobacteriales</taxon>
        <taxon>Weeksellaceae</taxon>
        <taxon>Empedobacter</taxon>
    </lineage>
</organism>